<dbReference type="SUPFAM" id="SSF46785">
    <property type="entry name" value="Winged helix' DNA-binding domain"/>
    <property type="match status" value="1"/>
</dbReference>
<dbReference type="GO" id="GO:0003700">
    <property type="term" value="F:DNA-binding transcription factor activity"/>
    <property type="evidence" value="ECO:0007669"/>
    <property type="project" value="InterPro"/>
</dbReference>
<dbReference type="PANTHER" id="PTHR30293:SF0">
    <property type="entry name" value="NITROGEN ASSIMILATION REGULATORY PROTEIN NAC"/>
    <property type="match status" value="1"/>
</dbReference>
<dbReference type="PANTHER" id="PTHR30293">
    <property type="entry name" value="TRANSCRIPTIONAL REGULATORY PROTEIN NAC-RELATED"/>
    <property type="match status" value="1"/>
</dbReference>
<evidence type="ECO:0000256" key="6">
    <source>
        <dbReference type="ARBA" id="ARBA00054626"/>
    </source>
</evidence>
<dbReference type="Proteomes" id="UP000320653">
    <property type="component" value="Unassembled WGS sequence"/>
</dbReference>
<dbReference type="AlphaFoldDB" id="A0A561QNX1"/>
<dbReference type="OrthoDB" id="8479357at2"/>
<reference evidence="10 11" key="1">
    <citation type="submission" date="2019-06" db="EMBL/GenBank/DDBJ databases">
        <title>Sorghum-associated microbial communities from plants grown in Nebraska, USA.</title>
        <authorList>
            <person name="Schachtman D."/>
        </authorList>
    </citation>
    <scope>NUCLEOTIDE SEQUENCE [LARGE SCALE GENOMIC DNA]</scope>
    <source>
        <strain evidence="10 11">1225</strain>
    </source>
</reference>
<dbReference type="InterPro" id="IPR036390">
    <property type="entry name" value="WH_DNA-bd_sf"/>
</dbReference>
<evidence type="ECO:0000256" key="5">
    <source>
        <dbReference type="ARBA" id="ARBA00023163"/>
    </source>
</evidence>
<evidence type="ECO:0000313" key="11">
    <source>
        <dbReference type="Proteomes" id="UP000320653"/>
    </source>
</evidence>
<comment type="function">
    <text evidence="6">Transcriptional regulator of the ttuABCDE tartrate utilization operon.</text>
</comment>
<dbReference type="InterPro" id="IPR005119">
    <property type="entry name" value="LysR_subst-bd"/>
</dbReference>
<sequence length="310" mass="33102">MDLHQLKLFVHVYEAGSLSAAAERGRLAVSAVSLHLSNLEAELGTLLFHRVPRGMRPTSAGERLILHARGILGSVETARADMLGTTAPVSGVLRVGMASSAVAAFGGAFLSAMSAQFPLVDLSISDSVPSDRLVEILEGEFDLAIAFNPVTHPQLDCRPLLRERLFCMGLPNMLAEGADPISLKEVLDIPLILPRQGEGMRALTGEHAWLKKIEAKAHMQPGSGLAIKEALFQGLGATIASPLLVSHDVRAADLVIRPIVEPQLWRTLALCSHRGRPETSAKEACISTIRSLVKTLLASDTWVGAEAPEA</sequence>
<dbReference type="Pfam" id="PF03466">
    <property type="entry name" value="LysR_substrate"/>
    <property type="match status" value="1"/>
</dbReference>
<dbReference type="SUPFAM" id="SSF53850">
    <property type="entry name" value="Periplasmic binding protein-like II"/>
    <property type="match status" value="1"/>
</dbReference>
<feature type="domain" description="HTH lysR-type" evidence="9">
    <location>
        <begin position="1"/>
        <end position="58"/>
    </location>
</feature>
<keyword evidence="5" id="KW-0804">Transcription</keyword>
<dbReference type="Pfam" id="PF00126">
    <property type="entry name" value="HTH_1"/>
    <property type="match status" value="1"/>
</dbReference>
<evidence type="ECO:0000313" key="10">
    <source>
        <dbReference type="EMBL" id="TWF52047.1"/>
    </source>
</evidence>
<dbReference type="RefSeq" id="WP_145639595.1">
    <property type="nucleotide sequence ID" value="NZ_VIWP01000005.1"/>
</dbReference>
<comment type="caution">
    <text evidence="10">The sequence shown here is derived from an EMBL/GenBank/DDBJ whole genome shotgun (WGS) entry which is preliminary data.</text>
</comment>
<accession>A0A561QNX1</accession>
<evidence type="ECO:0000256" key="2">
    <source>
        <dbReference type="ARBA" id="ARBA00023015"/>
    </source>
</evidence>
<dbReference type="FunFam" id="1.10.10.10:FF:000001">
    <property type="entry name" value="LysR family transcriptional regulator"/>
    <property type="match status" value="1"/>
</dbReference>
<evidence type="ECO:0000256" key="7">
    <source>
        <dbReference type="ARBA" id="ARBA00067332"/>
    </source>
</evidence>
<keyword evidence="4" id="KW-0010">Activator</keyword>
<dbReference type="GO" id="GO:2000142">
    <property type="term" value="P:regulation of DNA-templated transcription initiation"/>
    <property type="evidence" value="ECO:0007669"/>
    <property type="project" value="TreeGrafter"/>
</dbReference>
<dbReference type="InterPro" id="IPR036388">
    <property type="entry name" value="WH-like_DNA-bd_sf"/>
</dbReference>
<dbReference type="InterPro" id="IPR000847">
    <property type="entry name" value="LysR_HTH_N"/>
</dbReference>
<evidence type="ECO:0000259" key="9">
    <source>
        <dbReference type="PROSITE" id="PS50931"/>
    </source>
</evidence>
<dbReference type="EMBL" id="VIWP01000005">
    <property type="protein sequence ID" value="TWF52047.1"/>
    <property type="molecule type" value="Genomic_DNA"/>
</dbReference>
<dbReference type="Gene3D" id="1.10.10.10">
    <property type="entry name" value="Winged helix-like DNA-binding domain superfamily/Winged helix DNA-binding domain"/>
    <property type="match status" value="1"/>
</dbReference>
<protein>
    <recommendedName>
        <fullName evidence="7">HTH-type transcriptional regulator TtuA</fullName>
    </recommendedName>
    <alternativeName>
        <fullName evidence="8">Tartrate utilization transcriptional regulator</fullName>
    </alternativeName>
</protein>
<keyword evidence="11" id="KW-1185">Reference proteome</keyword>
<evidence type="ECO:0000256" key="3">
    <source>
        <dbReference type="ARBA" id="ARBA00023125"/>
    </source>
</evidence>
<name>A0A561QNX1_9HYPH</name>
<dbReference type="Gene3D" id="3.40.190.290">
    <property type="match status" value="1"/>
</dbReference>
<keyword evidence="3" id="KW-0238">DNA-binding</keyword>
<dbReference type="GO" id="GO:0003677">
    <property type="term" value="F:DNA binding"/>
    <property type="evidence" value="ECO:0007669"/>
    <property type="project" value="UniProtKB-KW"/>
</dbReference>
<evidence type="ECO:0000256" key="1">
    <source>
        <dbReference type="ARBA" id="ARBA00009437"/>
    </source>
</evidence>
<proteinExistence type="inferred from homology"/>
<keyword evidence="2" id="KW-0805">Transcription regulation</keyword>
<evidence type="ECO:0000256" key="8">
    <source>
        <dbReference type="ARBA" id="ARBA00083243"/>
    </source>
</evidence>
<dbReference type="PROSITE" id="PS50931">
    <property type="entry name" value="HTH_LYSR"/>
    <property type="match status" value="1"/>
</dbReference>
<comment type="similarity">
    <text evidence="1">Belongs to the LysR transcriptional regulatory family.</text>
</comment>
<gene>
    <name evidence="10" type="ORF">FHW37_105146</name>
</gene>
<organism evidence="10 11">
    <name type="scientific">Neorhizobium alkalisoli</name>
    <dbReference type="NCBI Taxonomy" id="528178"/>
    <lineage>
        <taxon>Bacteria</taxon>
        <taxon>Pseudomonadati</taxon>
        <taxon>Pseudomonadota</taxon>
        <taxon>Alphaproteobacteria</taxon>
        <taxon>Hyphomicrobiales</taxon>
        <taxon>Rhizobiaceae</taxon>
        <taxon>Rhizobium/Agrobacterium group</taxon>
        <taxon>Neorhizobium</taxon>
    </lineage>
</organism>
<evidence type="ECO:0000256" key="4">
    <source>
        <dbReference type="ARBA" id="ARBA00023159"/>
    </source>
</evidence>